<gene>
    <name evidence="3" type="ORF">GBAR_LOCUS25112</name>
</gene>
<dbReference type="Gene3D" id="2.60.40.10">
    <property type="entry name" value="Immunoglobulins"/>
    <property type="match status" value="1"/>
</dbReference>
<organism evidence="3 4">
    <name type="scientific">Geodia barretti</name>
    <name type="common">Barrett's horny sponge</name>
    <dbReference type="NCBI Taxonomy" id="519541"/>
    <lineage>
        <taxon>Eukaryota</taxon>
        <taxon>Metazoa</taxon>
        <taxon>Porifera</taxon>
        <taxon>Demospongiae</taxon>
        <taxon>Heteroscleromorpha</taxon>
        <taxon>Tetractinellida</taxon>
        <taxon>Astrophorina</taxon>
        <taxon>Geodiidae</taxon>
        <taxon>Geodia</taxon>
    </lineage>
</organism>
<dbReference type="Proteomes" id="UP001174909">
    <property type="component" value="Unassembled WGS sequence"/>
</dbReference>
<sequence>MRFSYKSAHFALVLYVLITTCSGQVIIRGNEEPLTIGLSRDLNCMWSGGGNVSTIEWFVVGLEAMAIETATETTSVVLTLTPDDDGLDGAMLLCKVTLSSGQEAEETITLSVQAIQNEVSISSMMNATAGQPYILVCTVLSKSVSNLSWIDPNGVACPQDDPHMTVSYIGCDGVYKCISNIVFPSSKSEDSFLVHIQIPEPTVMILRAPEHPVQLFTNDSLVADMCNRTHSRRGSTWQLTLNGGVTRPSLIARDGS</sequence>
<evidence type="ECO:0000313" key="4">
    <source>
        <dbReference type="Proteomes" id="UP001174909"/>
    </source>
</evidence>
<keyword evidence="1" id="KW-0732">Signal</keyword>
<dbReference type="InterPro" id="IPR007110">
    <property type="entry name" value="Ig-like_dom"/>
</dbReference>
<protein>
    <recommendedName>
        <fullName evidence="2">Ig-like domain-containing protein</fullName>
    </recommendedName>
</protein>
<comment type="caution">
    <text evidence="3">The sequence shown here is derived from an EMBL/GenBank/DDBJ whole genome shotgun (WGS) entry which is preliminary data.</text>
</comment>
<evidence type="ECO:0000256" key="1">
    <source>
        <dbReference type="SAM" id="SignalP"/>
    </source>
</evidence>
<dbReference type="InterPro" id="IPR013783">
    <property type="entry name" value="Ig-like_fold"/>
</dbReference>
<feature type="domain" description="Ig-like" evidence="2">
    <location>
        <begin position="23"/>
        <end position="109"/>
    </location>
</feature>
<evidence type="ECO:0000313" key="3">
    <source>
        <dbReference type="EMBL" id="CAI8045407.1"/>
    </source>
</evidence>
<feature type="signal peptide" evidence="1">
    <location>
        <begin position="1"/>
        <end position="23"/>
    </location>
</feature>
<keyword evidence="4" id="KW-1185">Reference proteome</keyword>
<dbReference type="AlphaFoldDB" id="A0AA35TCI4"/>
<dbReference type="EMBL" id="CASHTH010003468">
    <property type="protein sequence ID" value="CAI8045407.1"/>
    <property type="molecule type" value="Genomic_DNA"/>
</dbReference>
<proteinExistence type="predicted"/>
<reference evidence="3" key="1">
    <citation type="submission" date="2023-03" db="EMBL/GenBank/DDBJ databases">
        <authorList>
            <person name="Steffen K."/>
            <person name="Cardenas P."/>
        </authorList>
    </citation>
    <scope>NUCLEOTIDE SEQUENCE</scope>
</reference>
<evidence type="ECO:0000259" key="2">
    <source>
        <dbReference type="PROSITE" id="PS50835"/>
    </source>
</evidence>
<accession>A0AA35TCI4</accession>
<feature type="chain" id="PRO_5041296999" description="Ig-like domain-containing protein" evidence="1">
    <location>
        <begin position="24"/>
        <end position="256"/>
    </location>
</feature>
<dbReference type="PROSITE" id="PS50835">
    <property type="entry name" value="IG_LIKE"/>
    <property type="match status" value="1"/>
</dbReference>
<name>A0AA35TCI4_GEOBA</name>